<dbReference type="EMBL" id="CP016618">
    <property type="protein sequence ID" value="ANY83573.1"/>
    <property type="molecule type" value="Genomic_DNA"/>
</dbReference>
<geneLocation type="plasmid" evidence="1">
    <name>unnamed3</name>
</geneLocation>
<dbReference type="KEGG" id="moc:BB934_35545"/>
<gene>
    <name evidence="1" type="ORF">BB934_35545</name>
</gene>
<sequence length="79" mass="8826">MGIFHRDVLFLVSRHGRGRQREDRGFSGLYHLGNLRRAGDILKHVRADGVLELGKARLDVLLVAALDPVEHQEGMQAKG</sequence>
<evidence type="ECO:0000313" key="1">
    <source>
        <dbReference type="EMBL" id="ANY83573.1"/>
    </source>
</evidence>
<name>A0A1B2EUC2_9HYPH</name>
<accession>A0A1B2EUC2</accession>
<dbReference type="AlphaFoldDB" id="A0A1B2EUC2"/>
<reference evidence="1" key="1">
    <citation type="submission" date="2016-07" db="EMBL/GenBank/DDBJ databases">
        <title>Microvirga ossetica sp. nov. a new species of rhizobia isolated from root nodules of the legume species Vicia alpestris Steven originated from North Ossetia region in the Caucasus.</title>
        <authorList>
            <person name="Safronova V.I."/>
            <person name="Kuznetsova I.G."/>
            <person name="Sazanova A.L."/>
            <person name="Belimov A."/>
            <person name="Andronov E."/>
            <person name="Osledkin Y.S."/>
            <person name="Onishchuk O.P."/>
            <person name="Kurchak O.N."/>
            <person name="Shaposhnikov A.I."/>
            <person name="Willems A."/>
            <person name="Tikhonovich I.A."/>
        </authorList>
    </citation>
    <scope>NUCLEOTIDE SEQUENCE [LARGE SCALE GENOMIC DNA]</scope>
    <source>
        <strain evidence="1">V5/3M</strain>
        <plasmid evidence="1">unnamed3</plasmid>
    </source>
</reference>
<protein>
    <submittedName>
        <fullName evidence="1">Uncharacterized protein</fullName>
    </submittedName>
</protein>
<proteinExistence type="predicted"/>
<keyword evidence="1" id="KW-0614">Plasmid</keyword>
<organism evidence="1">
    <name type="scientific">Microvirga ossetica</name>
    <dbReference type="NCBI Taxonomy" id="1882682"/>
    <lineage>
        <taxon>Bacteria</taxon>
        <taxon>Pseudomonadati</taxon>
        <taxon>Pseudomonadota</taxon>
        <taxon>Alphaproteobacteria</taxon>
        <taxon>Hyphomicrobiales</taxon>
        <taxon>Methylobacteriaceae</taxon>
        <taxon>Microvirga</taxon>
    </lineage>
</organism>